<sequence length="85" mass="9396">MSSIGASCAEVYVMRKRHKERLQRREEERVRRGGEVGVIEKAERVKAGAGGSVFLRTSKSKIHPGNFSGVVDDHDDESARRGGDN</sequence>
<keyword evidence="3" id="KW-1185">Reference proteome</keyword>
<dbReference type="PANTHER" id="PTHR34950">
    <property type="entry name" value="OS04G0457400 PROTEIN"/>
    <property type="match status" value="1"/>
</dbReference>
<organism evidence="2 3">
    <name type="scientific">Dipteronia dyeriana</name>
    <dbReference type="NCBI Taxonomy" id="168575"/>
    <lineage>
        <taxon>Eukaryota</taxon>
        <taxon>Viridiplantae</taxon>
        <taxon>Streptophyta</taxon>
        <taxon>Embryophyta</taxon>
        <taxon>Tracheophyta</taxon>
        <taxon>Spermatophyta</taxon>
        <taxon>Magnoliopsida</taxon>
        <taxon>eudicotyledons</taxon>
        <taxon>Gunneridae</taxon>
        <taxon>Pentapetalae</taxon>
        <taxon>rosids</taxon>
        <taxon>malvids</taxon>
        <taxon>Sapindales</taxon>
        <taxon>Sapindaceae</taxon>
        <taxon>Hippocastanoideae</taxon>
        <taxon>Acereae</taxon>
        <taxon>Dipteronia</taxon>
    </lineage>
</organism>
<dbReference type="PANTHER" id="PTHR34950:SF2">
    <property type="entry name" value="OS10G0364900 PROTEIN"/>
    <property type="match status" value="1"/>
</dbReference>
<accession>A0AAE0CLT9</accession>
<dbReference type="Proteomes" id="UP001280121">
    <property type="component" value="Unassembled WGS sequence"/>
</dbReference>
<evidence type="ECO:0000313" key="2">
    <source>
        <dbReference type="EMBL" id="KAK2655915.1"/>
    </source>
</evidence>
<proteinExistence type="predicted"/>
<dbReference type="AlphaFoldDB" id="A0AAE0CLT9"/>
<feature type="region of interest" description="Disordered" evidence="1">
    <location>
        <begin position="63"/>
        <end position="85"/>
    </location>
</feature>
<comment type="caution">
    <text evidence="2">The sequence shown here is derived from an EMBL/GenBank/DDBJ whole genome shotgun (WGS) entry which is preliminary data.</text>
</comment>
<evidence type="ECO:0000256" key="1">
    <source>
        <dbReference type="SAM" id="MobiDB-lite"/>
    </source>
</evidence>
<evidence type="ECO:0000313" key="3">
    <source>
        <dbReference type="Proteomes" id="UP001280121"/>
    </source>
</evidence>
<reference evidence="2" key="1">
    <citation type="journal article" date="2023" name="Plant J.">
        <title>Genome sequences and population genomics provide insights into the demographic history, inbreeding, and mutation load of two 'living fossil' tree species of Dipteronia.</title>
        <authorList>
            <person name="Feng Y."/>
            <person name="Comes H.P."/>
            <person name="Chen J."/>
            <person name="Zhu S."/>
            <person name="Lu R."/>
            <person name="Zhang X."/>
            <person name="Li P."/>
            <person name="Qiu J."/>
            <person name="Olsen K.M."/>
            <person name="Qiu Y."/>
        </authorList>
    </citation>
    <scope>NUCLEOTIDE SEQUENCE</scope>
    <source>
        <strain evidence="2">KIB01</strain>
    </source>
</reference>
<gene>
    <name evidence="2" type="ORF">Ddye_008967</name>
</gene>
<dbReference type="EMBL" id="JANJYI010000003">
    <property type="protein sequence ID" value="KAK2655915.1"/>
    <property type="molecule type" value="Genomic_DNA"/>
</dbReference>
<protein>
    <submittedName>
        <fullName evidence="2">Uncharacterized protein</fullName>
    </submittedName>
</protein>
<name>A0AAE0CLT9_9ROSI</name>